<evidence type="ECO:0000313" key="4">
    <source>
        <dbReference type="Proteomes" id="UP000461730"/>
    </source>
</evidence>
<dbReference type="GO" id="GO:0016747">
    <property type="term" value="F:acyltransferase activity, transferring groups other than amino-acyl groups"/>
    <property type="evidence" value="ECO:0007669"/>
    <property type="project" value="InterPro"/>
</dbReference>
<feature type="transmembrane region" description="Helical" evidence="1">
    <location>
        <begin position="21"/>
        <end position="42"/>
    </location>
</feature>
<feature type="transmembrane region" description="Helical" evidence="1">
    <location>
        <begin position="179"/>
        <end position="198"/>
    </location>
</feature>
<evidence type="ECO:0000313" key="3">
    <source>
        <dbReference type="EMBL" id="MVT11722.1"/>
    </source>
</evidence>
<feature type="transmembrane region" description="Helical" evidence="1">
    <location>
        <begin position="79"/>
        <end position="96"/>
    </location>
</feature>
<evidence type="ECO:0000259" key="2">
    <source>
        <dbReference type="Pfam" id="PF01757"/>
    </source>
</evidence>
<dbReference type="Proteomes" id="UP000461730">
    <property type="component" value="Unassembled WGS sequence"/>
</dbReference>
<keyword evidence="3" id="KW-0808">Transferase</keyword>
<keyword evidence="1" id="KW-1133">Transmembrane helix</keyword>
<dbReference type="EMBL" id="WRXN01000015">
    <property type="protein sequence ID" value="MVT11722.1"/>
    <property type="molecule type" value="Genomic_DNA"/>
</dbReference>
<organism evidence="3 4">
    <name type="scientific">Chitinophaga tropicalis</name>
    <dbReference type="NCBI Taxonomy" id="2683588"/>
    <lineage>
        <taxon>Bacteria</taxon>
        <taxon>Pseudomonadati</taxon>
        <taxon>Bacteroidota</taxon>
        <taxon>Chitinophagia</taxon>
        <taxon>Chitinophagales</taxon>
        <taxon>Chitinophagaceae</taxon>
        <taxon>Chitinophaga</taxon>
    </lineage>
</organism>
<keyword evidence="4" id="KW-1185">Reference proteome</keyword>
<feature type="transmembrane region" description="Helical" evidence="1">
    <location>
        <begin position="48"/>
        <end position="67"/>
    </location>
</feature>
<dbReference type="PANTHER" id="PTHR37312">
    <property type="entry name" value="MEMBRANE-BOUND ACYLTRANSFERASE YKRP-RELATED"/>
    <property type="match status" value="1"/>
</dbReference>
<protein>
    <submittedName>
        <fullName evidence="3">Acyltransferase family protein</fullName>
    </submittedName>
</protein>
<feature type="transmembrane region" description="Helical" evidence="1">
    <location>
        <begin position="210"/>
        <end position="226"/>
    </location>
</feature>
<dbReference type="AlphaFoldDB" id="A0A7K1UBF8"/>
<comment type="caution">
    <text evidence="3">The sequence shown here is derived from an EMBL/GenBank/DDBJ whole genome shotgun (WGS) entry which is preliminary data.</text>
</comment>
<feature type="transmembrane region" description="Helical" evidence="1">
    <location>
        <begin position="238"/>
        <end position="259"/>
    </location>
</feature>
<feature type="domain" description="Acyltransferase 3" evidence="2">
    <location>
        <begin position="22"/>
        <end position="320"/>
    </location>
</feature>
<accession>A0A7K1UBF8</accession>
<dbReference type="InterPro" id="IPR052734">
    <property type="entry name" value="Nod_factor_acetyltransferase"/>
</dbReference>
<proteinExistence type="predicted"/>
<dbReference type="PANTHER" id="PTHR37312:SF1">
    <property type="entry name" value="MEMBRANE-BOUND ACYLTRANSFERASE YKRP-RELATED"/>
    <property type="match status" value="1"/>
</dbReference>
<feature type="transmembrane region" description="Helical" evidence="1">
    <location>
        <begin position="123"/>
        <end position="142"/>
    </location>
</feature>
<name>A0A7K1UBF8_9BACT</name>
<sequence length="349" mass="40098">MINLISYPKTMTNTTSGPARVGWIDALKGIGILTVAAGHIFPHPVAKYLYIFHMPLFFFIGGFLFKPSENSREFFTKKAFHLLVPYVVFLCLIYVPCEVSEYLDNKESLKEAFARPVLGGRYLVGWCAVFWYITCFFLVQQLMNYLVNNVKRTFIAWLMFVCLLISYALNRWLPSFWLPWNADVVFAAIPIFYTGYLYKSCQSEMAKFKWVWILMMAGAFVLTWYYPENIYEMKSGRYGIPFVTLLSALMIIFGLIEIAKLTEHSVFVSKPLSELGKASMIVMYLHQPVQLIMLEHLSITSPVLRFLVAVTVSMGGYYLLNNMEIGRALFLGSIADFRKIFGRNKLATV</sequence>
<reference evidence="3 4" key="1">
    <citation type="submission" date="2019-12" db="EMBL/GenBank/DDBJ databases">
        <title>Chitinophaga sp. strain ysch24 (GDMCC 1.1355), whole genome shotgun sequence.</title>
        <authorList>
            <person name="Zhang X."/>
        </authorList>
    </citation>
    <scope>NUCLEOTIDE SEQUENCE [LARGE SCALE GENOMIC DNA]</scope>
    <source>
        <strain evidence="4">ysch24</strain>
    </source>
</reference>
<keyword evidence="1" id="KW-0472">Membrane</keyword>
<dbReference type="Pfam" id="PF01757">
    <property type="entry name" value="Acyl_transf_3"/>
    <property type="match status" value="1"/>
</dbReference>
<feature type="transmembrane region" description="Helical" evidence="1">
    <location>
        <begin position="154"/>
        <end position="173"/>
    </location>
</feature>
<evidence type="ECO:0000256" key="1">
    <source>
        <dbReference type="SAM" id="Phobius"/>
    </source>
</evidence>
<keyword evidence="3" id="KW-0012">Acyltransferase</keyword>
<gene>
    <name evidence="3" type="ORF">GO493_25890</name>
</gene>
<dbReference type="InterPro" id="IPR002656">
    <property type="entry name" value="Acyl_transf_3_dom"/>
</dbReference>
<keyword evidence="1" id="KW-0812">Transmembrane</keyword>